<dbReference type="InterPro" id="IPR029058">
    <property type="entry name" value="AB_hydrolase_fold"/>
</dbReference>
<dbReference type="Pfam" id="PF02230">
    <property type="entry name" value="Abhydrolase_2"/>
    <property type="match status" value="1"/>
</dbReference>
<gene>
    <name evidence="4" type="ORF">BU14_0025s0065</name>
</gene>
<dbReference type="PANTHER" id="PTHR10655:SF17">
    <property type="entry name" value="LYSOPHOSPHOLIPASE-LIKE PROTEIN 1"/>
    <property type="match status" value="1"/>
</dbReference>
<dbReference type="EMBL" id="KV918765">
    <property type="protein sequence ID" value="OSX81184.1"/>
    <property type="molecule type" value="Genomic_DNA"/>
</dbReference>
<sequence>MSALVALVGTPPDTPFPPIELACGAVLPGTAHTLDCGTGGEGRPPPRRVPAGAVVFVPPRPAVASVVFLLGRLRSPVTVVAGILGPLLAGAGAAAATLRVVVPVVPAAAVTRQLPSLPPFAMHQWFEVFPPPAALAAAGAAAAPGLAAVAAAAATDGGVLASAAAAAAAAASQATPMAIDTLDAARSTRRVEALLAAEARAVPPSGAVALVGQSLGGAMALHLAARGRLPSVRAVVALSPFLPLAETYPAALRADGGRPNMTVVHAVDDALVPLALGVGGARVLADAYAGGGGRGGVAFVALPEGGHEGYLRSPVAQGLIVAAMVAGVSR</sequence>
<proteinExistence type="inferred from homology"/>
<evidence type="ECO:0000256" key="1">
    <source>
        <dbReference type="ARBA" id="ARBA00006499"/>
    </source>
</evidence>
<dbReference type="Proteomes" id="UP000218209">
    <property type="component" value="Unassembled WGS sequence"/>
</dbReference>
<comment type="similarity">
    <text evidence="1">Belongs to the AB hydrolase superfamily. AB hydrolase 2 family.</text>
</comment>
<dbReference type="InterPro" id="IPR050565">
    <property type="entry name" value="LYPA1-2/EST-like"/>
</dbReference>
<dbReference type="Gene3D" id="3.40.50.1820">
    <property type="entry name" value="alpha/beta hydrolase"/>
    <property type="match status" value="1"/>
</dbReference>
<evidence type="ECO:0000256" key="2">
    <source>
        <dbReference type="ARBA" id="ARBA00022801"/>
    </source>
</evidence>
<protein>
    <recommendedName>
        <fullName evidence="3">Phospholipase/carboxylesterase/thioesterase domain-containing protein</fullName>
    </recommendedName>
</protein>
<evidence type="ECO:0000313" key="5">
    <source>
        <dbReference type="Proteomes" id="UP000218209"/>
    </source>
</evidence>
<accession>A0A1X6PJV3</accession>
<evidence type="ECO:0000259" key="3">
    <source>
        <dbReference type="Pfam" id="PF02230"/>
    </source>
</evidence>
<dbReference type="InterPro" id="IPR003140">
    <property type="entry name" value="PLipase/COase/thioEstase"/>
</dbReference>
<dbReference type="PANTHER" id="PTHR10655">
    <property type="entry name" value="LYSOPHOSPHOLIPASE-RELATED"/>
    <property type="match status" value="1"/>
</dbReference>
<keyword evidence="5" id="KW-1185">Reference proteome</keyword>
<organism evidence="4 5">
    <name type="scientific">Porphyra umbilicalis</name>
    <name type="common">Purple laver</name>
    <name type="synonym">Red alga</name>
    <dbReference type="NCBI Taxonomy" id="2786"/>
    <lineage>
        <taxon>Eukaryota</taxon>
        <taxon>Rhodophyta</taxon>
        <taxon>Bangiophyceae</taxon>
        <taxon>Bangiales</taxon>
        <taxon>Bangiaceae</taxon>
        <taxon>Porphyra</taxon>
    </lineage>
</organism>
<evidence type="ECO:0000313" key="4">
    <source>
        <dbReference type="EMBL" id="OSX81184.1"/>
    </source>
</evidence>
<dbReference type="AlphaFoldDB" id="A0A1X6PJV3"/>
<reference evidence="4 5" key="1">
    <citation type="submission" date="2017-03" db="EMBL/GenBank/DDBJ databases">
        <title>WGS assembly of Porphyra umbilicalis.</title>
        <authorList>
            <person name="Brawley S.H."/>
            <person name="Blouin N.A."/>
            <person name="Ficko-Blean E."/>
            <person name="Wheeler G.L."/>
            <person name="Lohr M."/>
            <person name="Goodson H.V."/>
            <person name="Jenkins J.W."/>
            <person name="Blaby-Haas C.E."/>
            <person name="Helliwell K.E."/>
            <person name="Chan C."/>
            <person name="Marriage T."/>
            <person name="Bhattacharya D."/>
            <person name="Klein A.S."/>
            <person name="Badis Y."/>
            <person name="Brodie J."/>
            <person name="Cao Y."/>
            <person name="Collen J."/>
            <person name="Dittami S.M."/>
            <person name="Gachon C.M."/>
            <person name="Green B.R."/>
            <person name="Karpowicz S."/>
            <person name="Kim J.W."/>
            <person name="Kudahl U."/>
            <person name="Lin S."/>
            <person name="Michel G."/>
            <person name="Mittag M."/>
            <person name="Olson B.J."/>
            <person name="Pangilinan J."/>
            <person name="Peng Y."/>
            <person name="Qiu H."/>
            <person name="Shu S."/>
            <person name="Singer J.T."/>
            <person name="Smith A.G."/>
            <person name="Sprecher B.N."/>
            <person name="Wagner V."/>
            <person name="Wang W."/>
            <person name="Wang Z.-Y."/>
            <person name="Yan J."/>
            <person name="Yarish C."/>
            <person name="Zoeuner-Riek S."/>
            <person name="Zhuang Y."/>
            <person name="Zou Y."/>
            <person name="Lindquist E.A."/>
            <person name="Grimwood J."/>
            <person name="Barry K."/>
            <person name="Rokhsar D.S."/>
            <person name="Schmutz J."/>
            <person name="Stiller J.W."/>
            <person name="Grossman A.R."/>
            <person name="Prochnik S.E."/>
        </authorList>
    </citation>
    <scope>NUCLEOTIDE SEQUENCE [LARGE SCALE GENOMIC DNA]</scope>
    <source>
        <strain evidence="4">4086291</strain>
    </source>
</reference>
<dbReference type="SUPFAM" id="SSF53474">
    <property type="entry name" value="alpha/beta-Hydrolases"/>
    <property type="match status" value="1"/>
</dbReference>
<dbReference type="GO" id="GO:0016787">
    <property type="term" value="F:hydrolase activity"/>
    <property type="evidence" value="ECO:0007669"/>
    <property type="project" value="UniProtKB-KW"/>
</dbReference>
<name>A0A1X6PJV3_PORUM</name>
<keyword evidence="2" id="KW-0378">Hydrolase</keyword>
<feature type="domain" description="Phospholipase/carboxylesterase/thioesterase" evidence="3">
    <location>
        <begin position="184"/>
        <end position="286"/>
    </location>
</feature>